<dbReference type="Proteomes" id="UP001200642">
    <property type="component" value="Unassembled WGS sequence"/>
</dbReference>
<keyword evidence="3" id="KW-1185">Reference proteome</keyword>
<dbReference type="PANTHER" id="PTHR43245">
    <property type="entry name" value="BIFUNCTIONAL POLYMYXIN RESISTANCE PROTEIN ARNA"/>
    <property type="match status" value="1"/>
</dbReference>
<evidence type="ECO:0000313" key="3">
    <source>
        <dbReference type="Proteomes" id="UP001200642"/>
    </source>
</evidence>
<protein>
    <submittedName>
        <fullName evidence="2">NAD-dependent epimerase/dehydratase family protein</fullName>
    </submittedName>
</protein>
<dbReference type="PANTHER" id="PTHR43245:SF13">
    <property type="entry name" value="UDP-D-APIOSE_UDP-D-XYLOSE SYNTHASE 2"/>
    <property type="match status" value="1"/>
</dbReference>
<feature type="domain" description="NAD-dependent epimerase/dehydratase" evidence="1">
    <location>
        <begin position="8"/>
        <end position="199"/>
    </location>
</feature>
<dbReference type="EMBL" id="JAIRBC010000026">
    <property type="protein sequence ID" value="MCG2462179.1"/>
    <property type="molecule type" value="Genomic_DNA"/>
</dbReference>
<comment type="caution">
    <text evidence="2">The sequence shown here is derived from an EMBL/GenBank/DDBJ whole genome shotgun (WGS) entry which is preliminary data.</text>
</comment>
<dbReference type="RefSeq" id="WP_317903320.1">
    <property type="nucleotide sequence ID" value="NZ_JAIRBC010000026.1"/>
</dbReference>
<dbReference type="InterPro" id="IPR050177">
    <property type="entry name" value="Lipid_A_modif_metabolic_enz"/>
</dbReference>
<dbReference type="InterPro" id="IPR001509">
    <property type="entry name" value="Epimerase_deHydtase"/>
</dbReference>
<evidence type="ECO:0000259" key="1">
    <source>
        <dbReference type="Pfam" id="PF01370"/>
    </source>
</evidence>
<dbReference type="InterPro" id="IPR036291">
    <property type="entry name" value="NAD(P)-bd_dom_sf"/>
</dbReference>
<evidence type="ECO:0000313" key="2">
    <source>
        <dbReference type="EMBL" id="MCG2462179.1"/>
    </source>
</evidence>
<dbReference type="Gene3D" id="3.40.50.720">
    <property type="entry name" value="NAD(P)-binding Rossmann-like Domain"/>
    <property type="match status" value="1"/>
</dbReference>
<gene>
    <name evidence="2" type="ORF">K8352_15570</name>
</gene>
<proteinExistence type="predicted"/>
<accession>A0AAE3JQS1</accession>
<reference evidence="2" key="1">
    <citation type="submission" date="2023-02" db="EMBL/GenBank/DDBJ databases">
        <title>Genome of Flavobacteriaceae gen. nov. sp. strain F89.</title>
        <authorList>
            <person name="Wang Y."/>
        </authorList>
    </citation>
    <scope>NUCLEOTIDE SEQUENCE</scope>
    <source>
        <strain evidence="2">F89</strain>
    </source>
</reference>
<dbReference type="AlphaFoldDB" id="A0AAE3JQS1"/>
<sequence length="313" mass="35582">MESKIHTVLGANGAIGKAVIKELEIRQLQIRKVSTKPTWVQADLLRKEEAEKAIDGSSYVYLCIGLPYNAKVWETRWPQIMQNVIDACEKAQAKLIFLDNIYMYASPLPIPFDESTSQNPNSKKGKARKQSADLMIKALRDNKIKGLIGRSADFYGEGAINSPFYISFLERMLQDKGPQTLVSADIEHTYADVLDNGRALVELALNDDCYGEVWHLPVGEPITTNGMLAIFNEKLGSYFKVSVMPTLLKKILAIFIPIIKEAKEMEYQFEQKYVMSDSKFRKRFPNFKVSSYQDGVNRMVEWFKVIEKQNASC</sequence>
<dbReference type="SUPFAM" id="SSF51735">
    <property type="entry name" value="NAD(P)-binding Rossmann-fold domains"/>
    <property type="match status" value="1"/>
</dbReference>
<organism evidence="2 3">
    <name type="scientific">Cerina litoralis</name>
    <dbReference type="NCBI Taxonomy" id="2874477"/>
    <lineage>
        <taxon>Bacteria</taxon>
        <taxon>Pseudomonadati</taxon>
        <taxon>Bacteroidota</taxon>
        <taxon>Flavobacteriia</taxon>
        <taxon>Flavobacteriales</taxon>
        <taxon>Flavobacteriaceae</taxon>
        <taxon>Cerina</taxon>
    </lineage>
</organism>
<dbReference type="Pfam" id="PF01370">
    <property type="entry name" value="Epimerase"/>
    <property type="match status" value="1"/>
</dbReference>
<name>A0AAE3JQS1_9FLAO</name>